<dbReference type="InterPro" id="IPR017517">
    <property type="entry name" value="Maleyloyr_isom"/>
</dbReference>
<dbReference type="RefSeq" id="WP_345727736.1">
    <property type="nucleotide sequence ID" value="NZ_BAAAYN010000012.1"/>
</dbReference>
<dbReference type="EMBL" id="BAAAYN010000012">
    <property type="protein sequence ID" value="GAA3385653.1"/>
    <property type="molecule type" value="Genomic_DNA"/>
</dbReference>
<name>A0ABP6SU80_9ACTN</name>
<gene>
    <name evidence="3" type="ORF">GCM10020369_20000</name>
</gene>
<dbReference type="NCBIfam" id="TIGR03083">
    <property type="entry name" value="maleylpyruvate isomerase family mycothiol-dependent enzyme"/>
    <property type="match status" value="1"/>
</dbReference>
<dbReference type="SUPFAM" id="SSF109854">
    <property type="entry name" value="DinB/YfiT-like putative metalloenzymes"/>
    <property type="match status" value="1"/>
</dbReference>
<dbReference type="Gene3D" id="1.20.120.450">
    <property type="entry name" value="dinb family like domain"/>
    <property type="match status" value="1"/>
</dbReference>
<feature type="region of interest" description="Disordered" evidence="1">
    <location>
        <begin position="194"/>
        <end position="218"/>
    </location>
</feature>
<dbReference type="InterPro" id="IPR034660">
    <property type="entry name" value="DinB/YfiT-like"/>
</dbReference>
<dbReference type="NCBIfam" id="TIGR03086">
    <property type="entry name" value="TIGR03086 family metal-binding protein"/>
    <property type="match status" value="1"/>
</dbReference>
<evidence type="ECO:0000313" key="4">
    <source>
        <dbReference type="Proteomes" id="UP001501676"/>
    </source>
</evidence>
<evidence type="ECO:0000313" key="3">
    <source>
        <dbReference type="EMBL" id="GAA3385653.1"/>
    </source>
</evidence>
<comment type="caution">
    <text evidence="3">The sequence shown here is derived from an EMBL/GenBank/DDBJ whole genome shotgun (WGS) entry which is preliminary data.</text>
</comment>
<evidence type="ECO:0000259" key="2">
    <source>
        <dbReference type="Pfam" id="PF11716"/>
    </source>
</evidence>
<dbReference type="Pfam" id="PF11716">
    <property type="entry name" value="MDMPI_N"/>
    <property type="match status" value="1"/>
</dbReference>
<sequence>MRIDFDWTTIRDLDTRAVRLSVEQVDAVTTADVDRPTPCTGWSVADLLGHLVAQHRGFAAAAAGRGDDPAPWTVPHLGDAAVEQYRAAADEVLAAFAAVDAPDRPFHLPEIAPTPFPAVLAIGFHTIDYLVHAWDVAAALEREFTPDEALVDALLPVVLALPDGAERTAPGSPFAPGLPARDDASPFARLLSALGRSPEWRPAAGARTPGQAQETRAR</sequence>
<feature type="domain" description="Mycothiol-dependent maleylpyruvate isomerase metal-binding" evidence="2">
    <location>
        <begin position="21"/>
        <end position="137"/>
    </location>
</feature>
<accession>A0ABP6SU80</accession>
<proteinExistence type="predicted"/>
<protein>
    <submittedName>
        <fullName evidence="3">TIGR03086 family metal-binding protein</fullName>
    </submittedName>
</protein>
<dbReference type="Proteomes" id="UP001501676">
    <property type="component" value="Unassembled WGS sequence"/>
</dbReference>
<keyword evidence="4" id="KW-1185">Reference proteome</keyword>
<organism evidence="3 4">
    <name type="scientific">Cryptosporangium minutisporangium</name>
    <dbReference type="NCBI Taxonomy" id="113569"/>
    <lineage>
        <taxon>Bacteria</taxon>
        <taxon>Bacillati</taxon>
        <taxon>Actinomycetota</taxon>
        <taxon>Actinomycetes</taxon>
        <taxon>Cryptosporangiales</taxon>
        <taxon>Cryptosporangiaceae</taxon>
        <taxon>Cryptosporangium</taxon>
    </lineage>
</organism>
<reference evidence="4" key="1">
    <citation type="journal article" date="2019" name="Int. J. Syst. Evol. Microbiol.">
        <title>The Global Catalogue of Microorganisms (GCM) 10K type strain sequencing project: providing services to taxonomists for standard genome sequencing and annotation.</title>
        <authorList>
            <consortium name="The Broad Institute Genomics Platform"/>
            <consortium name="The Broad Institute Genome Sequencing Center for Infectious Disease"/>
            <person name="Wu L."/>
            <person name="Ma J."/>
        </authorList>
    </citation>
    <scope>NUCLEOTIDE SEQUENCE [LARGE SCALE GENOMIC DNA]</scope>
    <source>
        <strain evidence="4">JCM 9458</strain>
    </source>
</reference>
<evidence type="ECO:0000256" key="1">
    <source>
        <dbReference type="SAM" id="MobiDB-lite"/>
    </source>
</evidence>
<dbReference type="InterPro" id="IPR017520">
    <property type="entry name" value="CHP03086"/>
</dbReference>
<dbReference type="InterPro" id="IPR024344">
    <property type="entry name" value="MDMPI_metal-binding"/>
</dbReference>